<dbReference type="EMBL" id="JACVVK020000091">
    <property type="protein sequence ID" value="KAK7493643.1"/>
    <property type="molecule type" value="Genomic_DNA"/>
</dbReference>
<feature type="region of interest" description="Disordered" evidence="1">
    <location>
        <begin position="127"/>
        <end position="167"/>
    </location>
</feature>
<keyword evidence="2" id="KW-0812">Transmembrane</keyword>
<feature type="transmembrane region" description="Helical" evidence="2">
    <location>
        <begin position="96"/>
        <end position="121"/>
    </location>
</feature>
<organism evidence="3 4">
    <name type="scientific">Batillaria attramentaria</name>
    <dbReference type="NCBI Taxonomy" id="370345"/>
    <lineage>
        <taxon>Eukaryota</taxon>
        <taxon>Metazoa</taxon>
        <taxon>Spiralia</taxon>
        <taxon>Lophotrochozoa</taxon>
        <taxon>Mollusca</taxon>
        <taxon>Gastropoda</taxon>
        <taxon>Caenogastropoda</taxon>
        <taxon>Sorbeoconcha</taxon>
        <taxon>Cerithioidea</taxon>
        <taxon>Batillariidae</taxon>
        <taxon>Batillaria</taxon>
    </lineage>
</organism>
<evidence type="ECO:0000256" key="2">
    <source>
        <dbReference type="SAM" id="Phobius"/>
    </source>
</evidence>
<accession>A0ABD0L292</accession>
<reference evidence="3 4" key="1">
    <citation type="journal article" date="2023" name="Sci. Data">
        <title>Genome assembly of the Korean intertidal mud-creeper Batillaria attramentaria.</title>
        <authorList>
            <person name="Patra A.K."/>
            <person name="Ho P.T."/>
            <person name="Jun S."/>
            <person name="Lee S.J."/>
            <person name="Kim Y."/>
            <person name="Won Y.J."/>
        </authorList>
    </citation>
    <scope>NUCLEOTIDE SEQUENCE [LARGE SCALE GENOMIC DNA]</scope>
    <source>
        <strain evidence="3">Wonlab-2016</strain>
    </source>
</reference>
<proteinExistence type="predicted"/>
<evidence type="ECO:0000313" key="3">
    <source>
        <dbReference type="EMBL" id="KAK7493643.1"/>
    </source>
</evidence>
<keyword evidence="2" id="KW-1133">Transmembrane helix</keyword>
<name>A0ABD0L292_9CAEN</name>
<sequence length="216" mass="23310">MGLHGNLCDKNCSDKCAPSNNGIITCRQDDGRCTTECQVGYYYGVGSCEECGHCLPGDVCDKHNGHCLHGCRDGFDGELCDLTASESSGTQDGGDIVGPVVGGLLGAGALIGLSILLAAIIRRQRSRDGPTSRDCDERREAQFSPEDAQARVDTEGLKTDTSDADTHYESLEKYENPDDIKPYSTLEASHGRRTNVNIQGDKEAVLYHNITSYKTQ</sequence>
<comment type="caution">
    <text evidence="3">The sequence shown here is derived from an EMBL/GenBank/DDBJ whole genome shotgun (WGS) entry which is preliminary data.</text>
</comment>
<dbReference type="Proteomes" id="UP001519460">
    <property type="component" value="Unassembled WGS sequence"/>
</dbReference>
<evidence type="ECO:0000256" key="1">
    <source>
        <dbReference type="SAM" id="MobiDB-lite"/>
    </source>
</evidence>
<feature type="compositionally biased region" description="Basic and acidic residues" evidence="1">
    <location>
        <begin position="127"/>
        <end position="141"/>
    </location>
</feature>
<dbReference type="AlphaFoldDB" id="A0ABD0L292"/>
<gene>
    <name evidence="3" type="ORF">BaRGS_00015155</name>
</gene>
<evidence type="ECO:0000313" key="4">
    <source>
        <dbReference type="Proteomes" id="UP001519460"/>
    </source>
</evidence>
<protein>
    <submittedName>
        <fullName evidence="3">Uncharacterized protein</fullName>
    </submittedName>
</protein>
<keyword evidence="4" id="KW-1185">Reference proteome</keyword>
<keyword evidence="2" id="KW-0472">Membrane</keyword>
<feature type="compositionally biased region" description="Basic and acidic residues" evidence="1">
    <location>
        <begin position="148"/>
        <end position="167"/>
    </location>
</feature>